<dbReference type="InterPro" id="IPR036386">
    <property type="entry name" value="HscB_C_sf"/>
</dbReference>
<dbReference type="EMBL" id="JAENGP010000008">
    <property type="protein sequence ID" value="MBK1781130.1"/>
    <property type="molecule type" value="Genomic_DNA"/>
</dbReference>
<dbReference type="PROSITE" id="PS50076">
    <property type="entry name" value="DNAJ_2"/>
    <property type="match status" value="1"/>
</dbReference>
<dbReference type="CDD" id="cd06257">
    <property type="entry name" value="DnaJ"/>
    <property type="match status" value="1"/>
</dbReference>
<feature type="domain" description="J" evidence="5">
    <location>
        <begin position="8"/>
        <end position="80"/>
    </location>
</feature>
<evidence type="ECO:0000256" key="4">
    <source>
        <dbReference type="HAMAP-Rule" id="MF_00682"/>
    </source>
</evidence>
<dbReference type="SUPFAM" id="SSF47144">
    <property type="entry name" value="HSC20 (HSCB), C-terminal oligomerisation domain"/>
    <property type="match status" value="1"/>
</dbReference>
<evidence type="ECO:0000313" key="6">
    <source>
        <dbReference type="EMBL" id="MBK1781130.1"/>
    </source>
</evidence>
<comment type="caution">
    <text evidence="6">The sequence shown here is derived from an EMBL/GenBank/DDBJ whole genome shotgun (WGS) entry which is preliminary data.</text>
</comment>
<reference evidence="6 7" key="1">
    <citation type="submission" date="2020-12" db="EMBL/GenBank/DDBJ databases">
        <authorList>
            <person name="Lu T."/>
            <person name="Wang Q."/>
            <person name="Han X."/>
        </authorList>
    </citation>
    <scope>NUCLEOTIDE SEQUENCE [LARGE SCALE GENOMIC DNA]</scope>
    <source>
        <strain evidence="6 7">WQ 585</strain>
    </source>
</reference>
<comment type="function">
    <text evidence="3 4">Co-chaperone involved in the maturation of iron-sulfur cluster-containing proteins. Seems to help targeting proteins to be folded toward HscA.</text>
</comment>
<dbReference type="PANTHER" id="PTHR14021:SF15">
    <property type="entry name" value="IRON-SULFUR CLUSTER CO-CHAPERONE PROTEIN HSCB"/>
    <property type="match status" value="1"/>
</dbReference>
<evidence type="ECO:0000256" key="1">
    <source>
        <dbReference type="ARBA" id="ARBA00010476"/>
    </source>
</evidence>
<keyword evidence="2 4" id="KW-0143">Chaperone</keyword>
<comment type="similarity">
    <text evidence="1 4">Belongs to the HscB family.</text>
</comment>
<evidence type="ECO:0000256" key="3">
    <source>
        <dbReference type="ARBA" id="ARBA00025596"/>
    </source>
</evidence>
<evidence type="ECO:0000256" key="2">
    <source>
        <dbReference type="ARBA" id="ARBA00023186"/>
    </source>
</evidence>
<sequence length="171" mass="19536">MGRTSLDNHFSLLNLPKRFDLSGEALEQSWKQASSQVHPDRFATASAAEKRVAVQWASRVNDAYQTLKSPLSRAAYMCELEGFPVQAESNTAMGATFLMTQMQWREQLDDVRANPQHNGLSELLQEIQAKQLELFNEMKSLIDAQQDYASATQRVREWMFVNKMHQEVKAL</sequence>
<dbReference type="SUPFAM" id="SSF46565">
    <property type="entry name" value="Chaperone J-domain"/>
    <property type="match status" value="1"/>
</dbReference>
<protein>
    <recommendedName>
        <fullName evidence="4">Co-chaperone protein HscB homolog</fullName>
    </recommendedName>
</protein>
<dbReference type="SMART" id="SM00271">
    <property type="entry name" value="DnaJ"/>
    <property type="match status" value="1"/>
</dbReference>
<dbReference type="Gene3D" id="1.20.1280.20">
    <property type="entry name" value="HscB, C-terminal domain"/>
    <property type="match status" value="1"/>
</dbReference>
<accession>A0ABS1EDQ0</accession>
<proteinExistence type="inferred from homology"/>
<comment type="subunit">
    <text evidence="4">Interacts with HscA and stimulates its ATPase activity.</text>
</comment>
<dbReference type="NCBIfam" id="TIGR00714">
    <property type="entry name" value="hscB"/>
    <property type="match status" value="1"/>
</dbReference>
<name>A0ABS1EDQ0_9BURK</name>
<dbReference type="InterPro" id="IPR036869">
    <property type="entry name" value="J_dom_sf"/>
</dbReference>
<dbReference type="InterPro" id="IPR001623">
    <property type="entry name" value="DnaJ_domain"/>
</dbReference>
<dbReference type="Pfam" id="PF07743">
    <property type="entry name" value="HSCB_C"/>
    <property type="match status" value="1"/>
</dbReference>
<gene>
    <name evidence="4 6" type="primary">hscB</name>
    <name evidence="6" type="ORF">JHL22_07865</name>
</gene>
<dbReference type="InterPro" id="IPR009073">
    <property type="entry name" value="HscB_oligo_C"/>
</dbReference>
<dbReference type="PANTHER" id="PTHR14021">
    <property type="entry name" value="IRON-SULFUR CLUSTER CO-CHAPERONE PROTEIN HSCB"/>
    <property type="match status" value="1"/>
</dbReference>
<dbReference type="Proteomes" id="UP000635316">
    <property type="component" value="Unassembled WGS sequence"/>
</dbReference>
<organism evidence="6 7">
    <name type="scientific">Advenella mandrilli</name>
    <dbReference type="NCBI Taxonomy" id="2800330"/>
    <lineage>
        <taxon>Bacteria</taxon>
        <taxon>Pseudomonadati</taxon>
        <taxon>Pseudomonadota</taxon>
        <taxon>Betaproteobacteria</taxon>
        <taxon>Burkholderiales</taxon>
        <taxon>Alcaligenaceae</taxon>
    </lineage>
</organism>
<evidence type="ECO:0000313" key="7">
    <source>
        <dbReference type="Proteomes" id="UP000635316"/>
    </source>
</evidence>
<keyword evidence="7" id="KW-1185">Reference proteome</keyword>
<dbReference type="Gene3D" id="1.10.287.110">
    <property type="entry name" value="DnaJ domain"/>
    <property type="match status" value="1"/>
</dbReference>
<dbReference type="HAMAP" id="MF_00682">
    <property type="entry name" value="HscB"/>
    <property type="match status" value="1"/>
</dbReference>
<dbReference type="NCBIfam" id="NF002935">
    <property type="entry name" value="PRK03578.1"/>
    <property type="match status" value="1"/>
</dbReference>
<evidence type="ECO:0000259" key="5">
    <source>
        <dbReference type="PROSITE" id="PS50076"/>
    </source>
</evidence>
<dbReference type="InterPro" id="IPR004640">
    <property type="entry name" value="HscB"/>
</dbReference>